<dbReference type="SMART" id="SM01381">
    <property type="entry name" value="7TM_GPCR_Srsx"/>
    <property type="match status" value="1"/>
</dbReference>
<evidence type="ECO:0000256" key="7">
    <source>
        <dbReference type="ARBA" id="ARBA00023170"/>
    </source>
</evidence>
<keyword evidence="7 9" id="KW-0675">Receptor</keyword>
<protein>
    <submittedName>
        <fullName evidence="12">Neuropeptide Y receptor</fullName>
    </submittedName>
</protein>
<dbReference type="PROSITE" id="PS00237">
    <property type="entry name" value="G_PROTEIN_RECEP_F1_1"/>
    <property type="match status" value="1"/>
</dbReference>
<dbReference type="GO" id="GO:0004983">
    <property type="term" value="F:neuropeptide Y receptor activity"/>
    <property type="evidence" value="ECO:0007669"/>
    <property type="project" value="InterPro"/>
</dbReference>
<dbReference type="CDD" id="cd15392">
    <property type="entry name" value="7tmA_PR4-like"/>
    <property type="match status" value="1"/>
</dbReference>
<dbReference type="PRINTS" id="PR00237">
    <property type="entry name" value="GPCRRHODOPSN"/>
</dbReference>
<name>A0A210Q9U7_MIZYE</name>
<feature type="transmembrane region" description="Helical" evidence="10">
    <location>
        <begin position="213"/>
        <end position="235"/>
    </location>
</feature>
<accession>A0A210Q9U7</accession>
<dbReference type="AlphaFoldDB" id="A0A210Q9U7"/>
<evidence type="ECO:0000256" key="8">
    <source>
        <dbReference type="ARBA" id="ARBA00023224"/>
    </source>
</evidence>
<keyword evidence="3 9" id="KW-0812">Transmembrane</keyword>
<comment type="subcellular location">
    <subcellularLocation>
        <location evidence="1">Membrane</location>
        <topology evidence="1">Multi-pass membrane protein</topology>
    </subcellularLocation>
</comment>
<keyword evidence="13" id="KW-1185">Reference proteome</keyword>
<keyword evidence="8 9" id="KW-0807">Transducer</keyword>
<evidence type="ECO:0000313" key="12">
    <source>
        <dbReference type="EMBL" id="OWF45469.1"/>
    </source>
</evidence>
<keyword evidence="5 9" id="KW-0297">G-protein coupled receptor</keyword>
<dbReference type="InterPro" id="IPR000276">
    <property type="entry name" value="GPCR_Rhodpsn"/>
</dbReference>
<reference evidence="12 13" key="1">
    <citation type="journal article" date="2017" name="Nat. Ecol. Evol.">
        <title>Scallop genome provides insights into evolution of bilaterian karyotype and development.</title>
        <authorList>
            <person name="Wang S."/>
            <person name="Zhang J."/>
            <person name="Jiao W."/>
            <person name="Li J."/>
            <person name="Xun X."/>
            <person name="Sun Y."/>
            <person name="Guo X."/>
            <person name="Huan P."/>
            <person name="Dong B."/>
            <person name="Zhang L."/>
            <person name="Hu X."/>
            <person name="Sun X."/>
            <person name="Wang J."/>
            <person name="Zhao C."/>
            <person name="Wang Y."/>
            <person name="Wang D."/>
            <person name="Huang X."/>
            <person name="Wang R."/>
            <person name="Lv J."/>
            <person name="Li Y."/>
            <person name="Zhang Z."/>
            <person name="Liu B."/>
            <person name="Lu W."/>
            <person name="Hui Y."/>
            <person name="Liang J."/>
            <person name="Zhou Z."/>
            <person name="Hou R."/>
            <person name="Li X."/>
            <person name="Liu Y."/>
            <person name="Li H."/>
            <person name="Ning X."/>
            <person name="Lin Y."/>
            <person name="Zhao L."/>
            <person name="Xing Q."/>
            <person name="Dou J."/>
            <person name="Li Y."/>
            <person name="Mao J."/>
            <person name="Guo H."/>
            <person name="Dou H."/>
            <person name="Li T."/>
            <person name="Mu C."/>
            <person name="Jiang W."/>
            <person name="Fu Q."/>
            <person name="Fu X."/>
            <person name="Miao Y."/>
            <person name="Liu J."/>
            <person name="Yu Q."/>
            <person name="Li R."/>
            <person name="Liao H."/>
            <person name="Li X."/>
            <person name="Kong Y."/>
            <person name="Jiang Z."/>
            <person name="Chourrout D."/>
            <person name="Li R."/>
            <person name="Bao Z."/>
        </authorList>
    </citation>
    <scope>NUCLEOTIDE SEQUENCE [LARGE SCALE GENOMIC DNA]</scope>
    <source>
        <strain evidence="12 13">PY_sf001</strain>
    </source>
</reference>
<evidence type="ECO:0000256" key="3">
    <source>
        <dbReference type="ARBA" id="ARBA00022692"/>
    </source>
</evidence>
<dbReference type="InterPro" id="IPR017452">
    <property type="entry name" value="GPCR_Rhodpsn_7TM"/>
</dbReference>
<dbReference type="Proteomes" id="UP000242188">
    <property type="component" value="Unassembled WGS sequence"/>
</dbReference>
<dbReference type="PRINTS" id="PR01012">
    <property type="entry name" value="NRPEPTIDEYR"/>
</dbReference>
<comment type="caution">
    <text evidence="12">The sequence shown here is derived from an EMBL/GenBank/DDBJ whole genome shotgun (WGS) entry which is preliminary data.</text>
</comment>
<dbReference type="PANTHER" id="PTHR45695:SF9">
    <property type="entry name" value="LEUCOKININ RECEPTOR"/>
    <property type="match status" value="1"/>
</dbReference>
<evidence type="ECO:0000256" key="2">
    <source>
        <dbReference type="ARBA" id="ARBA00010663"/>
    </source>
</evidence>
<evidence type="ECO:0000256" key="5">
    <source>
        <dbReference type="ARBA" id="ARBA00023040"/>
    </source>
</evidence>
<evidence type="ECO:0000313" key="13">
    <source>
        <dbReference type="Proteomes" id="UP000242188"/>
    </source>
</evidence>
<evidence type="ECO:0000256" key="1">
    <source>
        <dbReference type="ARBA" id="ARBA00004141"/>
    </source>
</evidence>
<dbReference type="Gene3D" id="1.20.1070.10">
    <property type="entry name" value="Rhodopsin 7-helix transmembrane proteins"/>
    <property type="match status" value="1"/>
</dbReference>
<gene>
    <name evidence="12" type="ORF">KP79_PYT06257</name>
</gene>
<feature type="transmembrane region" description="Helical" evidence="10">
    <location>
        <begin position="265"/>
        <end position="283"/>
    </location>
</feature>
<sequence length="401" mass="45931">MDTETGIETPTEQGYYATINPPLLNASVPADGRSTIGHTPLQVPIYLQAIIITMYSAIIILSVGGNLTVCFIVFRARRMRTVMNFFIVSLAMSDLLMALLCIPFTFVANLVLNYWPFGDVLCPVVTFLQSVTVFLSSFTLVAISMDRYIAIIYPLRQKMSKKQAFIVIALIWFIAFIIPIPTAMFSWTHKYVNVSTAPKFCQEMFENPEDKRLYGTMIMLLQYFIPLVILMFTYGRISAVMWIDRAPGEAMTTRDQRMTESKRKIIKMMITVVVIYAICWLPLHVLNIAGDVDPSVYDIKGMNYIWMTSHWLAMSNCMYNPFIYCWMNAKFRNGFLKVLNCFTCGLVNVTDEIELQRMRRQDTLTVTTSVSVNGSLRRFNSSKRKEAATYNTEYTSIAEKR</sequence>
<evidence type="ECO:0000256" key="6">
    <source>
        <dbReference type="ARBA" id="ARBA00023136"/>
    </source>
</evidence>
<dbReference type="OrthoDB" id="10053194at2759"/>
<dbReference type="InterPro" id="IPR000611">
    <property type="entry name" value="NPY_rcpt"/>
</dbReference>
<proteinExistence type="inferred from homology"/>
<dbReference type="Pfam" id="PF00001">
    <property type="entry name" value="7tm_1"/>
    <property type="match status" value="1"/>
</dbReference>
<feature type="transmembrane region" description="Helical" evidence="10">
    <location>
        <begin position="124"/>
        <end position="143"/>
    </location>
</feature>
<evidence type="ECO:0000259" key="11">
    <source>
        <dbReference type="PROSITE" id="PS50262"/>
    </source>
</evidence>
<dbReference type="PANTHER" id="PTHR45695">
    <property type="entry name" value="LEUCOKININ RECEPTOR-RELATED"/>
    <property type="match status" value="1"/>
</dbReference>
<dbReference type="FunFam" id="1.20.1070.10:FF:000291">
    <property type="entry name" value="Predicted protein"/>
    <property type="match status" value="1"/>
</dbReference>
<feature type="transmembrane region" description="Helical" evidence="10">
    <location>
        <begin position="303"/>
        <end position="327"/>
    </location>
</feature>
<evidence type="ECO:0000256" key="10">
    <source>
        <dbReference type="SAM" id="Phobius"/>
    </source>
</evidence>
<feature type="domain" description="G-protein coupled receptors family 1 profile" evidence="11">
    <location>
        <begin position="65"/>
        <end position="324"/>
    </location>
</feature>
<keyword evidence="6 10" id="KW-0472">Membrane</keyword>
<feature type="transmembrane region" description="Helical" evidence="10">
    <location>
        <begin position="164"/>
        <end position="187"/>
    </location>
</feature>
<dbReference type="GO" id="GO:0005886">
    <property type="term" value="C:plasma membrane"/>
    <property type="evidence" value="ECO:0007669"/>
    <property type="project" value="TreeGrafter"/>
</dbReference>
<dbReference type="PROSITE" id="PS50262">
    <property type="entry name" value="G_PROTEIN_RECEP_F1_2"/>
    <property type="match status" value="1"/>
</dbReference>
<dbReference type="SUPFAM" id="SSF81321">
    <property type="entry name" value="Family A G protein-coupled receptor-like"/>
    <property type="match status" value="1"/>
</dbReference>
<dbReference type="EMBL" id="NEDP02004497">
    <property type="protein sequence ID" value="OWF45469.1"/>
    <property type="molecule type" value="Genomic_DNA"/>
</dbReference>
<evidence type="ECO:0000256" key="9">
    <source>
        <dbReference type="RuleBase" id="RU000688"/>
    </source>
</evidence>
<evidence type="ECO:0000256" key="4">
    <source>
        <dbReference type="ARBA" id="ARBA00022989"/>
    </source>
</evidence>
<feature type="transmembrane region" description="Helical" evidence="10">
    <location>
        <begin position="45"/>
        <end position="74"/>
    </location>
</feature>
<keyword evidence="4 10" id="KW-1133">Transmembrane helix</keyword>
<comment type="similarity">
    <text evidence="2 9">Belongs to the G-protein coupled receptor 1 family.</text>
</comment>
<feature type="transmembrane region" description="Helical" evidence="10">
    <location>
        <begin position="86"/>
        <end position="112"/>
    </location>
</feature>
<organism evidence="12 13">
    <name type="scientific">Mizuhopecten yessoensis</name>
    <name type="common">Japanese scallop</name>
    <name type="synonym">Patinopecten yessoensis</name>
    <dbReference type="NCBI Taxonomy" id="6573"/>
    <lineage>
        <taxon>Eukaryota</taxon>
        <taxon>Metazoa</taxon>
        <taxon>Spiralia</taxon>
        <taxon>Lophotrochozoa</taxon>
        <taxon>Mollusca</taxon>
        <taxon>Bivalvia</taxon>
        <taxon>Autobranchia</taxon>
        <taxon>Pteriomorphia</taxon>
        <taxon>Pectinida</taxon>
        <taxon>Pectinoidea</taxon>
        <taxon>Pectinidae</taxon>
        <taxon>Mizuhopecten</taxon>
    </lineage>
</organism>